<evidence type="ECO:0008006" key="4">
    <source>
        <dbReference type="Google" id="ProtNLM"/>
    </source>
</evidence>
<dbReference type="OrthoDB" id="1927437at2759"/>
<feature type="region of interest" description="Disordered" evidence="1">
    <location>
        <begin position="183"/>
        <end position="234"/>
    </location>
</feature>
<reference evidence="2" key="1">
    <citation type="submission" date="2022-02" db="EMBL/GenBank/DDBJ databases">
        <authorList>
            <person name="Henning P.M."/>
            <person name="McCubbin A.G."/>
            <person name="Shore J.S."/>
        </authorList>
    </citation>
    <scope>NUCLEOTIDE SEQUENCE</scope>
    <source>
        <strain evidence="2">F60SS</strain>
        <tissue evidence="2">Leaves</tissue>
    </source>
</reference>
<feature type="region of interest" description="Disordered" evidence="1">
    <location>
        <begin position="99"/>
        <end position="119"/>
    </location>
</feature>
<organism evidence="2 3">
    <name type="scientific">Turnera subulata</name>
    <dbReference type="NCBI Taxonomy" id="218843"/>
    <lineage>
        <taxon>Eukaryota</taxon>
        <taxon>Viridiplantae</taxon>
        <taxon>Streptophyta</taxon>
        <taxon>Embryophyta</taxon>
        <taxon>Tracheophyta</taxon>
        <taxon>Spermatophyta</taxon>
        <taxon>Magnoliopsida</taxon>
        <taxon>eudicotyledons</taxon>
        <taxon>Gunneridae</taxon>
        <taxon>Pentapetalae</taxon>
        <taxon>rosids</taxon>
        <taxon>fabids</taxon>
        <taxon>Malpighiales</taxon>
        <taxon>Passifloraceae</taxon>
        <taxon>Turnera</taxon>
    </lineage>
</organism>
<dbReference type="AlphaFoldDB" id="A0A9Q0FTC4"/>
<dbReference type="PANTHER" id="PTHR34680">
    <property type="entry name" value="EXPRESSED PROTEIN"/>
    <property type="match status" value="1"/>
</dbReference>
<evidence type="ECO:0000256" key="1">
    <source>
        <dbReference type="SAM" id="MobiDB-lite"/>
    </source>
</evidence>
<feature type="region of interest" description="Disordered" evidence="1">
    <location>
        <begin position="147"/>
        <end position="169"/>
    </location>
</feature>
<proteinExistence type="predicted"/>
<gene>
    <name evidence="2" type="ORF">Tsubulata_027056</name>
</gene>
<protein>
    <recommendedName>
        <fullName evidence="4">WRC domain-containing protein</fullName>
    </recommendedName>
</protein>
<accession>A0A9Q0FTC4</accession>
<feature type="compositionally biased region" description="Polar residues" evidence="1">
    <location>
        <begin position="287"/>
        <end position="301"/>
    </location>
</feature>
<name>A0A9Q0FTC4_9ROSI</name>
<feature type="region of interest" description="Disordered" evidence="1">
    <location>
        <begin position="253"/>
        <end position="337"/>
    </location>
</feature>
<dbReference type="PANTHER" id="PTHR34680:SF3">
    <property type="entry name" value="EXPRESSED PROTEIN"/>
    <property type="match status" value="1"/>
</dbReference>
<dbReference type="EMBL" id="JAKUCV010003912">
    <property type="protein sequence ID" value="KAJ4837173.1"/>
    <property type="molecule type" value="Genomic_DNA"/>
</dbReference>
<feature type="compositionally biased region" description="Low complexity" evidence="1">
    <location>
        <begin position="221"/>
        <end position="234"/>
    </location>
</feature>
<reference evidence="2" key="2">
    <citation type="journal article" date="2023" name="Plants (Basel)">
        <title>Annotation of the Turnera subulata (Passifloraceae) Draft Genome Reveals the S-Locus Evolved after the Divergence of Turneroideae from Passifloroideae in a Stepwise Manner.</title>
        <authorList>
            <person name="Henning P.M."/>
            <person name="Roalson E.H."/>
            <person name="Mir W."/>
            <person name="McCubbin A.G."/>
            <person name="Shore J.S."/>
        </authorList>
    </citation>
    <scope>NUCLEOTIDE SEQUENCE</scope>
    <source>
        <strain evidence="2">F60SS</strain>
    </source>
</reference>
<evidence type="ECO:0000313" key="2">
    <source>
        <dbReference type="EMBL" id="KAJ4837173.1"/>
    </source>
</evidence>
<feature type="compositionally biased region" description="Basic residues" evidence="1">
    <location>
        <begin position="321"/>
        <end position="337"/>
    </location>
</feature>
<keyword evidence="3" id="KW-1185">Reference proteome</keyword>
<comment type="caution">
    <text evidence="2">The sequence shown here is derived from an EMBL/GenBank/DDBJ whole genome shotgun (WGS) entry which is preliminary data.</text>
</comment>
<feature type="compositionally biased region" description="Acidic residues" evidence="1">
    <location>
        <begin position="306"/>
        <end position="317"/>
    </location>
</feature>
<dbReference type="Proteomes" id="UP001141552">
    <property type="component" value="Unassembled WGS sequence"/>
</dbReference>
<feature type="compositionally biased region" description="Low complexity" evidence="1">
    <location>
        <begin position="183"/>
        <end position="202"/>
    </location>
</feature>
<feature type="compositionally biased region" description="Acidic residues" evidence="1">
    <location>
        <begin position="99"/>
        <end position="111"/>
    </location>
</feature>
<feature type="compositionally biased region" description="Gly residues" evidence="1">
    <location>
        <begin position="147"/>
        <end position="156"/>
    </location>
</feature>
<sequence length="337" mass="36360">MRIRKNANLLSLMFSHASGGPEPLQPRVCQLNQSPWDVIPFSEDTSPSSFHLFEGEDSFNGNGSLGDSIGAVESVASMMEEDGEEKAATTIRSKIDSMVIDDDDNNPELEDGAGHPDRKRVFEDYEEMEIVGRKGDKIQCVFGLNKSGGGGGGGKAGRWHCKNRPKPGETICDRHLTMLDSNGNNNHNNALSSLGLSTPSSTKKPERGSTVSTGQRRGRPRAASGRRSASSSSSNPYEFYYYSGFGPLWGKSRRSDRGGGNEGINSKSGASGDHINENESAAAAAVTVSQDTAPSYSSSSELGYDVYDDDDEEDDEDSGIKKRMRKPVKARSLKSLM</sequence>
<evidence type="ECO:0000313" key="3">
    <source>
        <dbReference type="Proteomes" id="UP001141552"/>
    </source>
</evidence>